<protein>
    <recommendedName>
        <fullName evidence="1">BTB/POZ domain-containing protein 16</fullName>
    </recommendedName>
</protein>
<evidence type="ECO:0000313" key="4">
    <source>
        <dbReference type="EMBL" id="CAH1257642.1"/>
    </source>
</evidence>
<dbReference type="Gene3D" id="3.30.710.10">
    <property type="entry name" value="Potassium Channel Kv1.1, Chain A"/>
    <property type="match status" value="1"/>
</dbReference>
<reference evidence="4" key="1">
    <citation type="submission" date="2022-01" db="EMBL/GenBank/DDBJ databases">
        <authorList>
            <person name="Braso-Vives M."/>
        </authorList>
    </citation>
    <scope>NUCLEOTIDE SEQUENCE</scope>
</reference>
<evidence type="ECO:0000259" key="3">
    <source>
        <dbReference type="Pfam" id="PF23998"/>
    </source>
</evidence>
<evidence type="ECO:0000256" key="1">
    <source>
        <dbReference type="ARBA" id="ARBA00016271"/>
    </source>
</evidence>
<name>A0A8K0EQ95_BRALA</name>
<dbReference type="InterPro" id="IPR056426">
    <property type="entry name" value="BTB_BTBDG"/>
</dbReference>
<dbReference type="InterPro" id="IPR042833">
    <property type="entry name" value="BTBD16"/>
</dbReference>
<dbReference type="AlphaFoldDB" id="A0A8K0EQ95"/>
<dbReference type="CDD" id="cd18492">
    <property type="entry name" value="BACK_BTBD16"/>
    <property type="match status" value="1"/>
</dbReference>
<feature type="domain" description="BTBDG BTB/POZ" evidence="3">
    <location>
        <begin position="299"/>
        <end position="357"/>
    </location>
</feature>
<gene>
    <name evidence="4" type="primary">BTBD16</name>
    <name evidence="4" type="ORF">BLAG_LOCUS15482</name>
</gene>
<dbReference type="InterPro" id="IPR011333">
    <property type="entry name" value="SKP1/BTB/POZ_sf"/>
</dbReference>
<dbReference type="PANTHER" id="PTHR46843:SF1">
    <property type="entry name" value="BTB_POZ DOMAIN-CONTAINING PROTEIN 16"/>
    <property type="match status" value="1"/>
</dbReference>
<dbReference type="SUPFAM" id="SSF54695">
    <property type="entry name" value="POZ domain"/>
    <property type="match status" value="1"/>
</dbReference>
<feature type="domain" description="BTB/POZ" evidence="2">
    <location>
        <begin position="536"/>
        <end position="641"/>
    </location>
</feature>
<dbReference type="OrthoDB" id="6359943at2759"/>
<keyword evidence="5" id="KW-1185">Reference proteome</keyword>
<dbReference type="Pfam" id="PF21059">
    <property type="entry name" value="BTBD16_C"/>
    <property type="match status" value="1"/>
</dbReference>
<evidence type="ECO:0000259" key="2">
    <source>
        <dbReference type="Pfam" id="PF21059"/>
    </source>
</evidence>
<proteinExistence type="predicted"/>
<dbReference type="InterPro" id="IPR048859">
    <property type="entry name" value="BTBD16_C"/>
</dbReference>
<accession>A0A8K0EQ95</accession>
<dbReference type="EMBL" id="OV696688">
    <property type="protein sequence ID" value="CAH1257642.1"/>
    <property type="molecule type" value="Genomic_DNA"/>
</dbReference>
<dbReference type="Proteomes" id="UP000838412">
    <property type="component" value="Chromosome 3"/>
</dbReference>
<organism evidence="4 5">
    <name type="scientific">Branchiostoma lanceolatum</name>
    <name type="common">Common lancelet</name>
    <name type="synonym">Amphioxus lanceolatum</name>
    <dbReference type="NCBI Taxonomy" id="7740"/>
    <lineage>
        <taxon>Eukaryota</taxon>
        <taxon>Metazoa</taxon>
        <taxon>Chordata</taxon>
        <taxon>Cephalochordata</taxon>
        <taxon>Leptocardii</taxon>
        <taxon>Amphioxiformes</taxon>
        <taxon>Branchiostomatidae</taxon>
        <taxon>Branchiostoma</taxon>
    </lineage>
</organism>
<evidence type="ECO:0000313" key="5">
    <source>
        <dbReference type="Proteomes" id="UP000838412"/>
    </source>
</evidence>
<dbReference type="PANTHER" id="PTHR46843">
    <property type="entry name" value="BTB/POZ DOMAIN-CONTAINING PROTEIN 16"/>
    <property type="match status" value="1"/>
</dbReference>
<dbReference type="Pfam" id="PF23998">
    <property type="entry name" value="BTB_BTBDG"/>
    <property type="match status" value="1"/>
</dbReference>
<sequence>MTTVEWPILPLNRTPPGSYFPAIPPPTPPAARSYPQAVRNAPITALMGIVVDGRQPARHPETVRCRVRKQVGSTNRWRLPQSLGSDLLGTSQAVKAIKEPAWSDSVRSIMTGESACTSVNRDPDKAYKFQMEESRPFSSPRLLRKAALSRSSSPSIPSPPRTAPAQMVSPRLAIHKPLTPHHPSPAQVLHYHSKHIFDVAGPDVVLHCLSTSWELHKPFLQKSKVLSELLYKAENPKQQHFYRDRTAETLDRYIRDSDIYSNEYQEISQRLNTVTISDGPRKGLSDPAHTSIQRTRNVTAIKLKIKDANVTKEALAIALGNLYHDDTRVDEEDVAGVMAAAYHMQCPGLLNGCSQIMIDTVKASNVCTYMKAAIQYEQSSVITTCERWLELNLVPQLSLQIHLRELPMEVMTKLLKSTRLFTYNEYSLYKTLCNWIFLRRHPELKLMPSHSSIITYFNSLPKHSAFLEREEGQVYSGLFLSLKLHGITDTSHLDDIQQMNILPYQWLLRVLTQHYHSLQAGGDMRLLQYNFYSGSVRAGFIMEQDLPFYCEVMSIHGFHFELKAVRLDAEGTYTFYIQRLKPSDPVLSFRACERHTFSLRQDRDVRYDIKVQCFLDGQYQCWSTGVQAHGFGLDGKTSQSKPFTLSNLRCPVYATFHMVFPPT</sequence>